<dbReference type="InterPro" id="IPR024576">
    <property type="entry name" value="rRNA_MeTfrase_Spb1_DUF3381"/>
</dbReference>
<name>A0AA41SBY6_PAPNU</name>
<dbReference type="GO" id="GO:0016435">
    <property type="term" value="F:rRNA (guanine) methyltransferase activity"/>
    <property type="evidence" value="ECO:0007669"/>
    <property type="project" value="TreeGrafter"/>
</dbReference>
<evidence type="ECO:0000256" key="5">
    <source>
        <dbReference type="SAM" id="MobiDB-lite"/>
    </source>
</evidence>
<evidence type="ECO:0000256" key="1">
    <source>
        <dbReference type="ARBA" id="ARBA00022552"/>
    </source>
</evidence>
<dbReference type="PANTHER" id="PTHR10920">
    <property type="entry name" value="RIBOSOMAL RNA METHYLTRANSFERASE"/>
    <property type="match status" value="1"/>
</dbReference>
<evidence type="ECO:0000256" key="2">
    <source>
        <dbReference type="ARBA" id="ARBA00022603"/>
    </source>
</evidence>
<keyword evidence="1" id="KW-0698">rRNA processing</keyword>
<feature type="region of interest" description="Disordered" evidence="5">
    <location>
        <begin position="275"/>
        <end position="310"/>
    </location>
</feature>
<dbReference type="InterPro" id="IPR050082">
    <property type="entry name" value="RNA_methyltr_RlmE"/>
</dbReference>
<keyword evidence="3" id="KW-0808">Transferase</keyword>
<feature type="domain" description="DUF3381" evidence="7">
    <location>
        <begin position="203"/>
        <end position="296"/>
    </location>
</feature>
<evidence type="ECO:0000256" key="4">
    <source>
        <dbReference type="ARBA" id="ARBA00022691"/>
    </source>
</evidence>
<dbReference type="GO" id="GO:0030687">
    <property type="term" value="C:preribosome, large subunit precursor"/>
    <property type="evidence" value="ECO:0007669"/>
    <property type="project" value="TreeGrafter"/>
</dbReference>
<dbReference type="GO" id="GO:0000466">
    <property type="term" value="P:maturation of 5.8S rRNA from tricistronic rRNA transcript (SSU-rRNA, 5.8S rRNA, LSU-rRNA)"/>
    <property type="evidence" value="ECO:0007669"/>
    <property type="project" value="TreeGrafter"/>
</dbReference>
<dbReference type="Pfam" id="PF11861">
    <property type="entry name" value="DUF3381"/>
    <property type="match status" value="1"/>
</dbReference>
<reference evidence="8" key="1">
    <citation type="submission" date="2022-03" db="EMBL/GenBank/DDBJ databases">
        <title>A functionally conserved STORR gene fusion in Papaver species that diverged 16.8 million years ago.</title>
        <authorList>
            <person name="Catania T."/>
        </authorList>
    </citation>
    <scope>NUCLEOTIDE SEQUENCE</scope>
    <source>
        <strain evidence="8">S-191538</strain>
    </source>
</reference>
<sequence>MGKRVRDESNTTEIKAIVALSSINDKFHFLSKAKSVLDLCAAMGGWMELAAGRIQKGGLVFGVDLRPISGEINTCECLDTIRKYMAEKGVSGFDVVMRGGLSPDPNATAWEQAYLLVESIKFATKFLAPGGTFVTKMFNGARDYNPMLHSLKQLFCKVDVRKSTLTSAETYIVALSYKAPEKIHRDLLVPRDLFSIKEEGEVALASDFVWSESPLGVLGSARSLTFDADVCLSLKDHCLTTKRIKRICKDLRVMEKRHFKHLMKWRSHVREALSHPQKAKAAGAKNEYEGNNDASQMHAQQAAPAPQAIGPTTMGLFQELVRGQQRLERKVDCIQELLQFYISQTPELVPGMAEIFSRWADPEASDDSKALAHAQKAKAADAKDENDDDDWIPNEMENSVNLNKQKRIKKRKKTV</sequence>
<evidence type="ECO:0000256" key="3">
    <source>
        <dbReference type="ARBA" id="ARBA00022679"/>
    </source>
</evidence>
<feature type="region of interest" description="Disordered" evidence="5">
    <location>
        <begin position="365"/>
        <end position="415"/>
    </location>
</feature>
<dbReference type="InterPro" id="IPR029063">
    <property type="entry name" value="SAM-dependent_MTases_sf"/>
</dbReference>
<gene>
    <name evidence="8" type="ORF">MKW94_010036</name>
</gene>
<feature type="compositionally biased region" description="Low complexity" evidence="5">
    <location>
        <begin position="299"/>
        <end position="308"/>
    </location>
</feature>
<dbReference type="Gene3D" id="3.40.50.150">
    <property type="entry name" value="Vaccinia Virus protein VP39"/>
    <property type="match status" value="1"/>
</dbReference>
<evidence type="ECO:0000259" key="6">
    <source>
        <dbReference type="Pfam" id="PF01728"/>
    </source>
</evidence>
<dbReference type="GO" id="GO:0008650">
    <property type="term" value="F:rRNA (uridine-2'-O-)-methyltransferase activity"/>
    <property type="evidence" value="ECO:0007669"/>
    <property type="project" value="TreeGrafter"/>
</dbReference>
<keyword evidence="2" id="KW-0489">Methyltransferase</keyword>
<dbReference type="AlphaFoldDB" id="A0AA41SBY6"/>
<accession>A0AA41SBY6</accession>
<feature type="compositionally biased region" description="Basic residues" evidence="5">
    <location>
        <begin position="404"/>
        <end position="415"/>
    </location>
</feature>
<dbReference type="PANTHER" id="PTHR10920:SF13">
    <property type="entry name" value="PRE-RRNA 2'-O-RIBOSE RNA METHYLTRANSFERASE FTSJ3"/>
    <property type="match status" value="1"/>
</dbReference>
<dbReference type="GO" id="GO:0000463">
    <property type="term" value="P:maturation of LSU-rRNA from tricistronic rRNA transcript (SSU-rRNA, 5.8S rRNA, LSU-rRNA)"/>
    <property type="evidence" value="ECO:0007669"/>
    <property type="project" value="TreeGrafter"/>
</dbReference>
<dbReference type="SUPFAM" id="SSF53335">
    <property type="entry name" value="S-adenosyl-L-methionine-dependent methyltransferases"/>
    <property type="match status" value="1"/>
</dbReference>
<feature type="domain" description="Ribosomal RNA methyltransferase FtsJ" evidence="6">
    <location>
        <begin position="20"/>
        <end position="176"/>
    </location>
</feature>
<proteinExistence type="predicted"/>
<evidence type="ECO:0000313" key="9">
    <source>
        <dbReference type="Proteomes" id="UP001177140"/>
    </source>
</evidence>
<keyword evidence="4" id="KW-0949">S-adenosyl-L-methionine</keyword>
<keyword evidence="9" id="KW-1185">Reference proteome</keyword>
<evidence type="ECO:0000259" key="7">
    <source>
        <dbReference type="Pfam" id="PF11861"/>
    </source>
</evidence>
<dbReference type="InterPro" id="IPR002877">
    <property type="entry name" value="RNA_MeTrfase_FtsJ_dom"/>
</dbReference>
<evidence type="ECO:0000313" key="8">
    <source>
        <dbReference type="EMBL" id="MCL7033314.1"/>
    </source>
</evidence>
<protein>
    <submittedName>
        <fullName evidence="8">Uncharacterized protein</fullName>
    </submittedName>
</protein>
<dbReference type="Proteomes" id="UP001177140">
    <property type="component" value="Unassembled WGS sequence"/>
</dbReference>
<dbReference type="EMBL" id="JAJJMA010133256">
    <property type="protein sequence ID" value="MCL7033314.1"/>
    <property type="molecule type" value="Genomic_DNA"/>
</dbReference>
<dbReference type="GO" id="GO:0005730">
    <property type="term" value="C:nucleolus"/>
    <property type="evidence" value="ECO:0007669"/>
    <property type="project" value="TreeGrafter"/>
</dbReference>
<organism evidence="8 9">
    <name type="scientific">Papaver nudicaule</name>
    <name type="common">Iceland poppy</name>
    <dbReference type="NCBI Taxonomy" id="74823"/>
    <lineage>
        <taxon>Eukaryota</taxon>
        <taxon>Viridiplantae</taxon>
        <taxon>Streptophyta</taxon>
        <taxon>Embryophyta</taxon>
        <taxon>Tracheophyta</taxon>
        <taxon>Spermatophyta</taxon>
        <taxon>Magnoliopsida</taxon>
        <taxon>Ranunculales</taxon>
        <taxon>Papaveraceae</taxon>
        <taxon>Papaveroideae</taxon>
        <taxon>Papaver</taxon>
    </lineage>
</organism>
<dbReference type="Pfam" id="PF01728">
    <property type="entry name" value="FtsJ"/>
    <property type="match status" value="1"/>
</dbReference>
<comment type="caution">
    <text evidence="8">The sequence shown here is derived from an EMBL/GenBank/DDBJ whole genome shotgun (WGS) entry which is preliminary data.</text>
</comment>